<dbReference type="Proteomes" id="UP000834106">
    <property type="component" value="Chromosome 6"/>
</dbReference>
<dbReference type="EMBL" id="OU503041">
    <property type="protein sequence ID" value="CAI9762715.1"/>
    <property type="molecule type" value="Genomic_DNA"/>
</dbReference>
<dbReference type="Pfam" id="PF11961">
    <property type="entry name" value="DUF3475"/>
    <property type="match status" value="1"/>
</dbReference>
<dbReference type="PANTHER" id="PTHR31371:SF2">
    <property type="entry name" value="PLANT_PROTEIN (DUF668)"/>
    <property type="match status" value="1"/>
</dbReference>
<evidence type="ECO:0000259" key="2">
    <source>
        <dbReference type="Pfam" id="PF11961"/>
    </source>
</evidence>
<organism evidence="3 4">
    <name type="scientific">Fraxinus pennsylvanica</name>
    <dbReference type="NCBI Taxonomy" id="56036"/>
    <lineage>
        <taxon>Eukaryota</taxon>
        <taxon>Viridiplantae</taxon>
        <taxon>Streptophyta</taxon>
        <taxon>Embryophyta</taxon>
        <taxon>Tracheophyta</taxon>
        <taxon>Spermatophyta</taxon>
        <taxon>Magnoliopsida</taxon>
        <taxon>eudicotyledons</taxon>
        <taxon>Gunneridae</taxon>
        <taxon>Pentapetalae</taxon>
        <taxon>asterids</taxon>
        <taxon>lamiids</taxon>
        <taxon>Lamiales</taxon>
        <taxon>Oleaceae</taxon>
        <taxon>Oleeae</taxon>
        <taxon>Fraxinus</taxon>
    </lineage>
</organism>
<protein>
    <recommendedName>
        <fullName evidence="2">DUF3475 domain-containing protein</fullName>
    </recommendedName>
</protein>
<gene>
    <name evidence="3" type="ORF">FPE_LOCUS10145</name>
</gene>
<name>A0AAD2DTB0_9LAMI</name>
<sequence length="396" mass="44797">MVAEPWILKMGNQMSGSLKHALLLENSKKSSSKKQEAKMVAEPWLLKMGNQMSGSLKHALLVENSKKSSSKKQGQQEKTIIGILSFEVANVMSKIIHLHKSLTDIEIIKLKNEILKSEEIKVLVSIDDSMLLEMALVEKLDYLNRVKELGFLVKDMESMVRKMERYVNSTDSLYSEIEVMNELEVATKKFQQNQHEESRKAFEQKLVWQIQDVRRLKDVSLLNRTYDKVVQLLARTVCTVYARICIVFVDAISRRDILNALVSRSQVNFSGSMQRLKQGSGHKSGELDLDQAGQRNASLTNSFSATNSGYYGHSGPSEKDRSEQRMKSDDRLFGPDNLACVMHDDPSSQISGYCSISSGVKREQHILSGYSIHSLNGDPFSGNQRLFKSGLKWREV</sequence>
<feature type="compositionally biased region" description="Basic and acidic residues" evidence="1">
    <location>
        <begin position="316"/>
        <end position="329"/>
    </location>
</feature>
<keyword evidence="4" id="KW-1185">Reference proteome</keyword>
<accession>A0AAD2DTB0</accession>
<proteinExistence type="predicted"/>
<evidence type="ECO:0000256" key="1">
    <source>
        <dbReference type="SAM" id="MobiDB-lite"/>
    </source>
</evidence>
<evidence type="ECO:0000313" key="3">
    <source>
        <dbReference type="EMBL" id="CAI9762715.1"/>
    </source>
</evidence>
<dbReference type="PANTHER" id="PTHR31371">
    <property type="entry name" value="BNAC09G50660D PROTEIN"/>
    <property type="match status" value="1"/>
</dbReference>
<dbReference type="InterPro" id="IPR021864">
    <property type="entry name" value="DUF3475"/>
</dbReference>
<dbReference type="GO" id="GO:0045927">
    <property type="term" value="P:positive regulation of growth"/>
    <property type="evidence" value="ECO:0007669"/>
    <property type="project" value="InterPro"/>
</dbReference>
<feature type="domain" description="DUF3475" evidence="2">
    <location>
        <begin position="83"/>
        <end position="139"/>
    </location>
</feature>
<dbReference type="AlphaFoldDB" id="A0AAD2DTB0"/>
<evidence type="ECO:0000313" key="4">
    <source>
        <dbReference type="Proteomes" id="UP000834106"/>
    </source>
</evidence>
<reference evidence="3" key="1">
    <citation type="submission" date="2023-05" db="EMBL/GenBank/DDBJ databases">
        <authorList>
            <person name="Huff M."/>
        </authorList>
    </citation>
    <scope>NUCLEOTIDE SEQUENCE</scope>
</reference>
<feature type="region of interest" description="Disordered" evidence="1">
    <location>
        <begin position="301"/>
        <end position="329"/>
    </location>
</feature>